<organism evidence="2 5">
    <name type="scientific">Mycobacterium noviomagense</name>
    <dbReference type="NCBI Taxonomy" id="459858"/>
    <lineage>
        <taxon>Bacteria</taxon>
        <taxon>Bacillati</taxon>
        <taxon>Actinomycetota</taxon>
        <taxon>Actinomycetes</taxon>
        <taxon>Mycobacteriales</taxon>
        <taxon>Mycobacteriaceae</taxon>
        <taxon>Mycobacterium</taxon>
    </lineage>
</organism>
<reference evidence="3 4" key="1">
    <citation type="submission" date="2017-02" db="EMBL/GenBank/DDBJ databases">
        <title>The new phylogeny of genus Mycobacterium.</title>
        <authorList>
            <person name="Tortoli E."/>
            <person name="Trovato A."/>
            <person name="Cirillo D.M."/>
        </authorList>
    </citation>
    <scope>NUCLEOTIDE SEQUENCE [LARGE SCALE GENOMIC DNA]</scope>
    <source>
        <strain evidence="3 4">DSM 45145</strain>
    </source>
</reference>
<feature type="transmembrane region" description="Helical" evidence="1">
    <location>
        <begin position="73"/>
        <end position="96"/>
    </location>
</feature>
<evidence type="ECO:0008006" key="6">
    <source>
        <dbReference type="Google" id="ProtNLM"/>
    </source>
</evidence>
<reference evidence="2 5" key="2">
    <citation type="journal article" date="2019" name="Emerg. Microbes Infect.">
        <title>Comprehensive subspecies identification of 175 nontuberculous mycobacteria species based on 7547 genomic profiles.</title>
        <authorList>
            <person name="Matsumoto Y."/>
            <person name="Kinjo T."/>
            <person name="Motooka D."/>
            <person name="Nabeya D."/>
            <person name="Jung N."/>
            <person name="Uechi K."/>
            <person name="Horii T."/>
            <person name="Iida T."/>
            <person name="Fujita J."/>
            <person name="Nakamura S."/>
        </authorList>
    </citation>
    <scope>NUCLEOTIDE SEQUENCE [LARGE SCALE GENOMIC DNA]</scope>
    <source>
        <strain evidence="2 5">JCM 16367</strain>
    </source>
</reference>
<dbReference type="EMBL" id="MVIC01000017">
    <property type="protein sequence ID" value="ORB14451.1"/>
    <property type="molecule type" value="Genomic_DNA"/>
</dbReference>
<reference evidence="2" key="3">
    <citation type="submission" date="2020-02" db="EMBL/GenBank/DDBJ databases">
        <authorList>
            <person name="Matsumoto Y."/>
            <person name="Motooka D."/>
            <person name="Nakamura S."/>
        </authorList>
    </citation>
    <scope>NUCLEOTIDE SEQUENCE</scope>
    <source>
        <strain evidence="2">JCM 16367</strain>
    </source>
</reference>
<dbReference type="EMBL" id="AP022583">
    <property type="protein sequence ID" value="BBY06941.1"/>
    <property type="molecule type" value="Genomic_DNA"/>
</dbReference>
<gene>
    <name evidence="3" type="ORF">BST37_11115</name>
    <name evidence="2" type="ORF">MNVI_22590</name>
</gene>
<evidence type="ECO:0000313" key="4">
    <source>
        <dbReference type="Proteomes" id="UP000192374"/>
    </source>
</evidence>
<feature type="transmembrane region" description="Helical" evidence="1">
    <location>
        <begin position="40"/>
        <end position="61"/>
    </location>
</feature>
<accession>A0A7I7PEF7</accession>
<dbReference type="AlphaFoldDB" id="A0A7I7PEF7"/>
<evidence type="ECO:0000313" key="3">
    <source>
        <dbReference type="EMBL" id="ORB14451.1"/>
    </source>
</evidence>
<keyword evidence="1" id="KW-1133">Transmembrane helix</keyword>
<evidence type="ECO:0000313" key="5">
    <source>
        <dbReference type="Proteomes" id="UP000466894"/>
    </source>
</evidence>
<feature type="transmembrane region" description="Helical" evidence="1">
    <location>
        <begin position="12"/>
        <end position="34"/>
    </location>
</feature>
<name>A0A7I7PEF7_9MYCO</name>
<keyword evidence="1" id="KW-0812">Transmembrane</keyword>
<keyword evidence="4" id="KW-1185">Reference proteome</keyword>
<proteinExistence type="predicted"/>
<keyword evidence="1" id="KW-0472">Membrane</keyword>
<protein>
    <recommendedName>
        <fullName evidence="6">Transmembrane protein</fullName>
    </recommendedName>
</protein>
<evidence type="ECO:0000256" key="1">
    <source>
        <dbReference type="SAM" id="Phobius"/>
    </source>
</evidence>
<dbReference type="RefSeq" id="WP_083087768.1">
    <property type="nucleotide sequence ID" value="NZ_AP022583.1"/>
</dbReference>
<dbReference type="KEGG" id="mnv:MNVI_22590"/>
<evidence type="ECO:0000313" key="2">
    <source>
        <dbReference type="EMBL" id="BBY06941.1"/>
    </source>
</evidence>
<dbReference type="Proteomes" id="UP000192374">
    <property type="component" value="Unassembled WGS sequence"/>
</dbReference>
<sequence length="97" mass="10268">MLFGGGSNRGATIIGVVAGVIIGYIAWLVAISIGEATATVTSWSSVVLILSVVLAVCAGWWGWRLRERRNYPWAAFAFALPVLPVALTLGVLSATYM</sequence>
<dbReference type="Proteomes" id="UP000466894">
    <property type="component" value="Chromosome"/>
</dbReference>